<dbReference type="Proteomes" id="UP000823928">
    <property type="component" value="Unassembled WGS sequence"/>
</dbReference>
<dbReference type="Pfam" id="PF13552">
    <property type="entry name" value="DUF4127"/>
    <property type="match status" value="1"/>
</dbReference>
<sequence>MKIGFLPIDNRPVCYTLPQQIAAIDSSIEFFIPKRDMLGDLTKYADVEGIFDWLNNLPDLDAIVISLDTAAYGGLISSRRCPETFEQIRCRIERLKEILKRKNAKIYAFSSIMRISNNNVNEEEKEYWNIWGKRIFDYSYQTHKLGCESCITNIIPSEILDDYMATRKRNFEINKIYLEWQKEGLFEVLVFSKDDCAEYGFNVQEAQILEKLGGFVKTGADEIPLTLLARAIGGDVSVNTVFAEPEQIHLISNYEDVSVEKSVLGQLELAGCNVSENADITLFVNNFLNSQGEIVMKRTTTPYRGDFSRPERNYMVADVRFANGADNAFMEKFLTAGMGDNFYGYSAWNTSANSLGSLICAAKVKFLAKIYNNTAFKRLQAVRLLDDWAYQANVRQMLSVPDREKLAALMKPFEKRVSEFLGMEIKAEYYFPWNRLFEVEVELI</sequence>
<gene>
    <name evidence="1" type="ORF">IAC10_11365</name>
</gene>
<dbReference type="InterPro" id="IPR025394">
    <property type="entry name" value="DUF4127"/>
</dbReference>
<comment type="caution">
    <text evidence="1">The sequence shown here is derived from an EMBL/GenBank/DDBJ whole genome shotgun (WGS) entry which is preliminary data.</text>
</comment>
<protein>
    <submittedName>
        <fullName evidence="1">DUF4127 family protein</fullName>
    </submittedName>
</protein>
<name>A0A9D1F1A0_9BACT</name>
<dbReference type="EMBL" id="DVIU01000221">
    <property type="protein sequence ID" value="HIS37207.1"/>
    <property type="molecule type" value="Genomic_DNA"/>
</dbReference>
<reference evidence="1" key="1">
    <citation type="submission" date="2020-10" db="EMBL/GenBank/DDBJ databases">
        <authorList>
            <person name="Gilroy R."/>
        </authorList>
    </citation>
    <scope>NUCLEOTIDE SEQUENCE</scope>
    <source>
        <strain evidence="1">6276</strain>
    </source>
</reference>
<evidence type="ECO:0000313" key="1">
    <source>
        <dbReference type="EMBL" id="HIS37207.1"/>
    </source>
</evidence>
<dbReference type="AlphaFoldDB" id="A0A9D1F1A0"/>
<proteinExistence type="predicted"/>
<organism evidence="1 2">
    <name type="scientific">Candidatus Scatousia excrementigallinarum</name>
    <dbReference type="NCBI Taxonomy" id="2840935"/>
    <lineage>
        <taxon>Bacteria</taxon>
        <taxon>Candidatus Scatousia</taxon>
    </lineage>
</organism>
<evidence type="ECO:0000313" key="2">
    <source>
        <dbReference type="Proteomes" id="UP000823928"/>
    </source>
</evidence>
<accession>A0A9D1F1A0</accession>
<reference evidence="1" key="2">
    <citation type="journal article" date="2021" name="PeerJ">
        <title>Extensive microbial diversity within the chicken gut microbiome revealed by metagenomics and culture.</title>
        <authorList>
            <person name="Gilroy R."/>
            <person name="Ravi A."/>
            <person name="Getino M."/>
            <person name="Pursley I."/>
            <person name="Horton D.L."/>
            <person name="Alikhan N.F."/>
            <person name="Baker D."/>
            <person name="Gharbi K."/>
            <person name="Hall N."/>
            <person name="Watson M."/>
            <person name="Adriaenssens E.M."/>
            <person name="Foster-Nyarko E."/>
            <person name="Jarju S."/>
            <person name="Secka A."/>
            <person name="Antonio M."/>
            <person name="Oren A."/>
            <person name="Chaudhuri R.R."/>
            <person name="La Ragione R."/>
            <person name="Hildebrand F."/>
            <person name="Pallen M.J."/>
        </authorList>
    </citation>
    <scope>NUCLEOTIDE SEQUENCE</scope>
    <source>
        <strain evidence="1">6276</strain>
    </source>
</reference>